<dbReference type="RefSeq" id="XP_029234552.1">
    <property type="nucleotide sequence ID" value="XM_029385575.1"/>
</dbReference>
<feature type="compositionally biased region" description="Basic and acidic residues" evidence="1">
    <location>
        <begin position="24"/>
        <end position="34"/>
    </location>
</feature>
<feature type="region of interest" description="Disordered" evidence="1">
    <location>
        <begin position="14"/>
        <end position="45"/>
    </location>
</feature>
<dbReference type="AlphaFoldDB" id="A0A422MYK7"/>
<proteinExistence type="predicted"/>
<name>A0A422MYK7_TRYRA</name>
<evidence type="ECO:0000313" key="3">
    <source>
        <dbReference type="Proteomes" id="UP000283634"/>
    </source>
</evidence>
<accession>A0A422MYK7</accession>
<evidence type="ECO:0000313" key="2">
    <source>
        <dbReference type="EMBL" id="RNE98277.1"/>
    </source>
</evidence>
<sequence length="125" mass="13706">MTEKELVADMRALLEAMDGQEASPAEHGKAEAATKGELQTPSPSLEDKIGQLLGALRSNDADDWMGKPTQKELGMRFFTQPDEAVNHGEAKAKTQKGSDDTIDSLMREYLGAVERVWRLDESASK</sequence>
<protein>
    <submittedName>
        <fullName evidence="2">Uncharacterized protein</fullName>
    </submittedName>
</protein>
<reference evidence="2 3" key="1">
    <citation type="journal article" date="2018" name="BMC Genomics">
        <title>Genomic comparison of Trypanosoma conorhini and Trypanosoma rangeli to Trypanosoma cruzi strains of high and low virulence.</title>
        <authorList>
            <person name="Bradwell K.R."/>
            <person name="Koparde V.N."/>
            <person name="Matveyev A.V."/>
            <person name="Serrano M.G."/>
            <person name="Alves J.M."/>
            <person name="Parikh H."/>
            <person name="Huang B."/>
            <person name="Lee V."/>
            <person name="Espinosa-Alvarez O."/>
            <person name="Ortiz P.A."/>
            <person name="Costa-Martins A.G."/>
            <person name="Teixeira M.M."/>
            <person name="Buck G.A."/>
        </authorList>
    </citation>
    <scope>NUCLEOTIDE SEQUENCE [LARGE SCALE GENOMIC DNA]</scope>
    <source>
        <strain evidence="2 3">AM80</strain>
    </source>
</reference>
<dbReference type="GeneID" id="40332783"/>
<gene>
    <name evidence="2" type="ORF">TraAM80_08850</name>
</gene>
<dbReference type="OrthoDB" id="239356at2759"/>
<evidence type="ECO:0000256" key="1">
    <source>
        <dbReference type="SAM" id="MobiDB-lite"/>
    </source>
</evidence>
<comment type="caution">
    <text evidence="2">The sequence shown here is derived from an EMBL/GenBank/DDBJ whole genome shotgun (WGS) entry which is preliminary data.</text>
</comment>
<keyword evidence="3" id="KW-1185">Reference proteome</keyword>
<dbReference type="EMBL" id="MKGL01000477">
    <property type="protein sequence ID" value="RNE98277.1"/>
    <property type="molecule type" value="Genomic_DNA"/>
</dbReference>
<organism evidence="2 3">
    <name type="scientific">Trypanosoma rangeli</name>
    <dbReference type="NCBI Taxonomy" id="5698"/>
    <lineage>
        <taxon>Eukaryota</taxon>
        <taxon>Discoba</taxon>
        <taxon>Euglenozoa</taxon>
        <taxon>Kinetoplastea</taxon>
        <taxon>Metakinetoplastina</taxon>
        <taxon>Trypanosomatida</taxon>
        <taxon>Trypanosomatidae</taxon>
        <taxon>Trypanosoma</taxon>
        <taxon>Herpetosoma</taxon>
    </lineage>
</organism>
<dbReference type="Proteomes" id="UP000283634">
    <property type="component" value="Unassembled WGS sequence"/>
</dbReference>
<dbReference type="OMA" id="ESQNETW"/>